<gene>
    <name evidence="2" type="ORF">CHYS00102_LOCUS19820</name>
</gene>
<dbReference type="AlphaFoldDB" id="A0A7S1BPR6"/>
<sequence length="181" mass="19818">MVRPFCAPVGVTTPEPARGAASGRPPRSPGGYGERPSAPPPTVQNRQGPSAQGVRIHRRSPVPSTWSRQVLCSRRRYFGRDREPGVVHAVQLRDRRLATTADGDADVDEAFVLLRRACDWTTARRLTARVLYHIQGSTAGSLREIPGYLLQHVASGCLWALSPRPQCFLSFLPVLVSTAAR</sequence>
<evidence type="ECO:0000256" key="1">
    <source>
        <dbReference type="SAM" id="MobiDB-lite"/>
    </source>
</evidence>
<organism evidence="2">
    <name type="scientific">Corethron hystrix</name>
    <dbReference type="NCBI Taxonomy" id="216773"/>
    <lineage>
        <taxon>Eukaryota</taxon>
        <taxon>Sar</taxon>
        <taxon>Stramenopiles</taxon>
        <taxon>Ochrophyta</taxon>
        <taxon>Bacillariophyta</taxon>
        <taxon>Coscinodiscophyceae</taxon>
        <taxon>Corethrophycidae</taxon>
        <taxon>Corethrales</taxon>
        <taxon>Corethraceae</taxon>
        <taxon>Corethron</taxon>
    </lineage>
</organism>
<reference evidence="2" key="1">
    <citation type="submission" date="2021-01" db="EMBL/GenBank/DDBJ databases">
        <authorList>
            <person name="Corre E."/>
            <person name="Pelletier E."/>
            <person name="Niang G."/>
            <person name="Scheremetjew M."/>
            <person name="Finn R."/>
            <person name="Kale V."/>
            <person name="Holt S."/>
            <person name="Cochrane G."/>
            <person name="Meng A."/>
            <person name="Brown T."/>
            <person name="Cohen L."/>
        </authorList>
    </citation>
    <scope>NUCLEOTIDE SEQUENCE</scope>
    <source>
        <strain evidence="2">308</strain>
    </source>
</reference>
<feature type="compositionally biased region" description="Low complexity" evidence="1">
    <location>
        <begin position="14"/>
        <end position="25"/>
    </location>
</feature>
<accession>A0A7S1BPR6</accession>
<evidence type="ECO:0000313" key="2">
    <source>
        <dbReference type="EMBL" id="CAD8892612.1"/>
    </source>
</evidence>
<dbReference type="EMBL" id="HBFR01027424">
    <property type="protein sequence ID" value="CAD8892612.1"/>
    <property type="molecule type" value="Transcribed_RNA"/>
</dbReference>
<name>A0A7S1BPR6_9STRA</name>
<feature type="region of interest" description="Disordered" evidence="1">
    <location>
        <begin position="1"/>
        <end position="62"/>
    </location>
</feature>
<proteinExistence type="predicted"/>
<protein>
    <submittedName>
        <fullName evidence="2">Uncharacterized protein</fullName>
    </submittedName>
</protein>